<reference evidence="3" key="1">
    <citation type="submission" date="2016-10" db="EMBL/GenBank/DDBJ databases">
        <authorList>
            <person name="Varghese N."/>
            <person name="Submissions S."/>
        </authorList>
    </citation>
    <scope>NUCLEOTIDE SEQUENCE [LARGE SCALE GENOMIC DNA]</scope>
    <source>
        <strain evidence="3">CGMCC 1.6963</strain>
    </source>
</reference>
<dbReference type="OrthoDB" id="3687464at2"/>
<evidence type="ECO:0000313" key="3">
    <source>
        <dbReference type="Proteomes" id="UP000199019"/>
    </source>
</evidence>
<dbReference type="STRING" id="587636.SAMN05216199_1175"/>
<evidence type="ECO:0000313" key="2">
    <source>
        <dbReference type="EMBL" id="SER77618.1"/>
    </source>
</evidence>
<keyword evidence="3" id="KW-1185">Reference proteome</keyword>
<dbReference type="EMBL" id="FOHB01000001">
    <property type="protein sequence ID" value="SER77618.1"/>
    <property type="molecule type" value="Genomic_DNA"/>
</dbReference>
<feature type="compositionally biased region" description="Basic and acidic residues" evidence="1">
    <location>
        <begin position="178"/>
        <end position="187"/>
    </location>
</feature>
<proteinExistence type="predicted"/>
<name>A0A1H9RY94_9MICO</name>
<organism evidence="2 3">
    <name type="scientific">Pedococcus cremeus</name>
    <dbReference type="NCBI Taxonomy" id="587636"/>
    <lineage>
        <taxon>Bacteria</taxon>
        <taxon>Bacillati</taxon>
        <taxon>Actinomycetota</taxon>
        <taxon>Actinomycetes</taxon>
        <taxon>Micrococcales</taxon>
        <taxon>Intrasporangiaceae</taxon>
        <taxon>Pedococcus</taxon>
    </lineage>
</organism>
<evidence type="ECO:0000256" key="1">
    <source>
        <dbReference type="SAM" id="MobiDB-lite"/>
    </source>
</evidence>
<accession>A0A1H9RY94</accession>
<dbReference type="Proteomes" id="UP000199019">
    <property type="component" value="Unassembled WGS sequence"/>
</dbReference>
<protein>
    <submittedName>
        <fullName evidence="2">Uncharacterized protein</fullName>
    </submittedName>
</protein>
<dbReference type="AlphaFoldDB" id="A0A1H9RY94"/>
<feature type="region of interest" description="Disordered" evidence="1">
    <location>
        <begin position="137"/>
        <end position="187"/>
    </location>
</feature>
<gene>
    <name evidence="2" type="ORF">SAMN05216199_1175</name>
</gene>
<dbReference type="RefSeq" id="WP_091756108.1">
    <property type="nucleotide sequence ID" value="NZ_FOHB01000001.1"/>
</dbReference>
<sequence>MTEPADTTVEQPHVNVTALFAEAAGKSGLLWVDVPGDRAWPAWHAWADDTVFIVSGPGEQTLPWLPDEVPLILRSKDTGGRLLTVHATVRTVGPDDPQWETATEALKGSRLNATDDLLTRWSTECTVRALRPYGTPLEAPGHYRDTSGAAPVPPSEATTTGWRPWHLGGRPLRRRGTRLPDDRGGAG</sequence>